<dbReference type="GO" id="GO:0031965">
    <property type="term" value="C:nuclear membrane"/>
    <property type="evidence" value="ECO:0007669"/>
    <property type="project" value="Ensembl"/>
</dbReference>
<evidence type="ECO:0000256" key="2">
    <source>
        <dbReference type="ARBA" id="ARBA00022468"/>
    </source>
</evidence>
<evidence type="ECO:0000313" key="11">
    <source>
        <dbReference type="Proteomes" id="UP000007267"/>
    </source>
</evidence>
<reference evidence="11" key="1">
    <citation type="submission" date="2011-10" db="EMBL/GenBank/DDBJ databases">
        <authorList>
            <consortium name="Soft-shell Turtle Genome Consortium"/>
        </authorList>
    </citation>
    <scope>NUCLEOTIDE SEQUENCE [LARGE SCALE GENOMIC DNA]</scope>
    <source>
        <strain evidence="11">Daiwa-1</strain>
    </source>
</reference>
<dbReference type="OMA" id="RDNMFGK"/>
<dbReference type="GO" id="GO:0003723">
    <property type="term" value="F:RNA binding"/>
    <property type="evidence" value="ECO:0007669"/>
    <property type="project" value="Ensembl"/>
</dbReference>
<dbReference type="GO" id="GO:0046826">
    <property type="term" value="P:negative regulation of protein export from nucleus"/>
    <property type="evidence" value="ECO:0007669"/>
    <property type="project" value="Ensembl"/>
</dbReference>
<evidence type="ECO:0000256" key="8">
    <source>
        <dbReference type="SAM" id="MobiDB-lite"/>
    </source>
</evidence>
<dbReference type="GO" id="GO:0106068">
    <property type="term" value="C:SUMO ligase complex"/>
    <property type="evidence" value="ECO:0007669"/>
    <property type="project" value="Ensembl"/>
</dbReference>
<evidence type="ECO:0000256" key="1">
    <source>
        <dbReference type="ARBA" id="ARBA00004123"/>
    </source>
</evidence>
<dbReference type="EMBL" id="AGCU01092855">
    <property type="status" value="NOT_ANNOTATED_CDS"/>
    <property type="molecule type" value="Genomic_DNA"/>
</dbReference>
<evidence type="ECO:0000256" key="7">
    <source>
        <dbReference type="ARBA" id="ARBA00074239"/>
    </source>
</evidence>
<dbReference type="GO" id="GO:0005829">
    <property type="term" value="C:cytosol"/>
    <property type="evidence" value="ECO:0007669"/>
    <property type="project" value="Ensembl"/>
</dbReference>
<keyword evidence="2" id="KW-0343">GTPase activation</keyword>
<dbReference type="Pfam" id="PF07834">
    <property type="entry name" value="RanGAP1_C"/>
    <property type="match status" value="1"/>
</dbReference>
<protein>
    <recommendedName>
        <fullName evidence="7">Ran GTPase-activating protein 1</fullName>
    </recommendedName>
</protein>
<dbReference type="GeneTree" id="ENSGT00440000039203"/>
<dbReference type="SMART" id="SM00368">
    <property type="entry name" value="LRR_RI"/>
    <property type="match status" value="8"/>
</dbReference>
<dbReference type="AlphaFoldDB" id="K7FD11"/>
<dbReference type="GO" id="GO:0005096">
    <property type="term" value="F:GTPase activator activity"/>
    <property type="evidence" value="ECO:0007669"/>
    <property type="project" value="UniProtKB-KW"/>
</dbReference>
<dbReference type="GO" id="GO:0016925">
    <property type="term" value="P:protein sumoylation"/>
    <property type="evidence" value="ECO:0007669"/>
    <property type="project" value="Ensembl"/>
</dbReference>
<keyword evidence="4" id="KW-0677">Repeat</keyword>
<gene>
    <name evidence="10" type="primary">RANGAP1</name>
</gene>
<comment type="subcellular location">
    <subcellularLocation>
        <location evidence="1">Nucleus</location>
    </subcellularLocation>
</comment>
<feature type="domain" description="Ran-GTPase activating protein 1 C-terminal" evidence="9">
    <location>
        <begin position="402"/>
        <end position="577"/>
    </location>
</feature>
<dbReference type="SUPFAM" id="SSF52047">
    <property type="entry name" value="RNI-like"/>
    <property type="match status" value="1"/>
</dbReference>
<dbReference type="InterPro" id="IPR027038">
    <property type="entry name" value="RanGap"/>
</dbReference>
<proteinExistence type="inferred from homology"/>
<dbReference type="GO" id="GO:0007165">
    <property type="term" value="P:signal transduction"/>
    <property type="evidence" value="ECO:0007669"/>
    <property type="project" value="InterPro"/>
</dbReference>
<dbReference type="Gene3D" id="3.80.10.10">
    <property type="entry name" value="Ribonuclease Inhibitor"/>
    <property type="match status" value="1"/>
</dbReference>
<keyword evidence="11" id="KW-1185">Reference proteome</keyword>
<evidence type="ECO:0000256" key="6">
    <source>
        <dbReference type="ARBA" id="ARBA00060740"/>
    </source>
</evidence>
<dbReference type="GO" id="GO:0006913">
    <property type="term" value="P:nucleocytoplasmic transport"/>
    <property type="evidence" value="ECO:0007669"/>
    <property type="project" value="TreeGrafter"/>
</dbReference>
<evidence type="ECO:0000256" key="3">
    <source>
        <dbReference type="ARBA" id="ARBA00022614"/>
    </source>
</evidence>
<dbReference type="InterPro" id="IPR032675">
    <property type="entry name" value="LRR_dom_sf"/>
</dbReference>
<dbReference type="PANTHER" id="PTHR24113:SF12">
    <property type="entry name" value="RAN GTPASE-ACTIVATING PROTEIN 1"/>
    <property type="match status" value="1"/>
</dbReference>
<comment type="similarity">
    <text evidence="6">Belongs to the RNA1 family.</text>
</comment>
<feature type="compositionally biased region" description="Acidic residues" evidence="8">
    <location>
        <begin position="360"/>
        <end position="386"/>
    </location>
</feature>
<dbReference type="Ensembl" id="ENSPSIT00000005956.1">
    <property type="protein sequence ID" value="ENSPSIP00000005921.1"/>
    <property type="gene ID" value="ENSPSIG00000005458.1"/>
</dbReference>
<dbReference type="PANTHER" id="PTHR24113">
    <property type="entry name" value="RAN GTPASE-ACTIVATING PROTEIN 1"/>
    <property type="match status" value="1"/>
</dbReference>
<dbReference type="FunFam" id="3.80.10.10:FF:000142">
    <property type="entry name" value="Ran GTPase activating protein 1"/>
    <property type="match status" value="1"/>
</dbReference>
<evidence type="ECO:0000256" key="4">
    <source>
        <dbReference type="ARBA" id="ARBA00022737"/>
    </source>
</evidence>
<reference evidence="10" key="4">
    <citation type="submission" date="2025-09" db="UniProtKB">
        <authorList>
            <consortium name="Ensembl"/>
        </authorList>
    </citation>
    <scope>IDENTIFICATION</scope>
</reference>
<dbReference type="Pfam" id="PF13516">
    <property type="entry name" value="LRR_6"/>
    <property type="match status" value="4"/>
</dbReference>
<organism evidence="10 11">
    <name type="scientific">Pelodiscus sinensis</name>
    <name type="common">Chinese softshell turtle</name>
    <name type="synonym">Trionyx sinensis</name>
    <dbReference type="NCBI Taxonomy" id="13735"/>
    <lineage>
        <taxon>Eukaryota</taxon>
        <taxon>Metazoa</taxon>
        <taxon>Chordata</taxon>
        <taxon>Craniata</taxon>
        <taxon>Vertebrata</taxon>
        <taxon>Euteleostomi</taxon>
        <taxon>Archelosauria</taxon>
        <taxon>Testudinata</taxon>
        <taxon>Testudines</taxon>
        <taxon>Cryptodira</taxon>
        <taxon>Trionychia</taxon>
        <taxon>Trionychidae</taxon>
        <taxon>Pelodiscus</taxon>
    </lineage>
</organism>
<feature type="region of interest" description="Disordered" evidence="8">
    <location>
        <begin position="357"/>
        <end position="401"/>
    </location>
</feature>
<dbReference type="eggNOG" id="KOG1909">
    <property type="taxonomic scope" value="Eukaryota"/>
</dbReference>
<dbReference type="GO" id="GO:0016235">
    <property type="term" value="C:aggresome"/>
    <property type="evidence" value="ECO:0007669"/>
    <property type="project" value="Ensembl"/>
</dbReference>
<dbReference type="InterPro" id="IPR009109">
    <property type="entry name" value="Ran_GTPase_activating_1_C"/>
</dbReference>
<keyword evidence="3" id="KW-0433">Leucine-rich repeat</keyword>
<evidence type="ECO:0000256" key="5">
    <source>
        <dbReference type="ARBA" id="ARBA00023242"/>
    </source>
</evidence>
<dbReference type="InterPro" id="IPR036720">
    <property type="entry name" value="RanGAP1_C_sf"/>
</dbReference>
<evidence type="ECO:0000259" key="9">
    <source>
        <dbReference type="Pfam" id="PF07834"/>
    </source>
</evidence>
<reference evidence="10" key="3">
    <citation type="submission" date="2025-08" db="UniProtKB">
        <authorList>
            <consortium name="Ensembl"/>
        </authorList>
    </citation>
    <scope>IDENTIFICATION</scope>
</reference>
<dbReference type="CDD" id="cd00116">
    <property type="entry name" value="LRR_RI"/>
    <property type="match status" value="1"/>
</dbReference>
<dbReference type="Gene3D" id="1.25.40.200">
    <property type="entry name" value="Ran-GTPase activating protein 1, C-terminal domain"/>
    <property type="match status" value="1"/>
</dbReference>
<dbReference type="HOGENOM" id="CLU_028747_2_0_1"/>
<reference evidence="11" key="2">
    <citation type="journal article" date="2013" name="Nat. Genet.">
        <title>The draft genomes of soft-shell turtle and green sea turtle yield insights into the development and evolution of the turtle-specific body plan.</title>
        <authorList>
            <person name="Wang Z."/>
            <person name="Pascual-Anaya J."/>
            <person name="Zadissa A."/>
            <person name="Li W."/>
            <person name="Niimura Y."/>
            <person name="Huang Z."/>
            <person name="Li C."/>
            <person name="White S."/>
            <person name="Xiong Z."/>
            <person name="Fang D."/>
            <person name="Wang B."/>
            <person name="Ming Y."/>
            <person name="Chen Y."/>
            <person name="Zheng Y."/>
            <person name="Kuraku S."/>
            <person name="Pignatelli M."/>
            <person name="Herrero J."/>
            <person name="Beal K."/>
            <person name="Nozawa M."/>
            <person name="Li Q."/>
            <person name="Wang J."/>
            <person name="Zhang H."/>
            <person name="Yu L."/>
            <person name="Shigenobu S."/>
            <person name="Wang J."/>
            <person name="Liu J."/>
            <person name="Flicek P."/>
            <person name="Searle S."/>
            <person name="Wang J."/>
            <person name="Kuratani S."/>
            <person name="Yin Y."/>
            <person name="Aken B."/>
            <person name="Zhang G."/>
            <person name="Irie N."/>
        </authorList>
    </citation>
    <scope>NUCLEOTIDE SEQUENCE [LARGE SCALE GENOMIC DNA]</scope>
    <source>
        <strain evidence="11">Daiwa-1</strain>
    </source>
</reference>
<evidence type="ECO:0000313" key="10">
    <source>
        <dbReference type="Ensembl" id="ENSPSIP00000005921.1"/>
    </source>
</evidence>
<dbReference type="STRING" id="13735.ENSPSIP00000005921"/>
<dbReference type="InterPro" id="IPR001611">
    <property type="entry name" value="Leu-rich_rpt"/>
</dbReference>
<accession>K7FD11</accession>
<sequence length="579" mass="62378">MASEDITKLAESLAKAQVGGGQLSFAGKSLKLNTAEDAKEVSKEIEEFDGLEALRLEGNTVGVEAAKVIAKALEKKAELKRCHWSDMFTGRLKSEIPFALIALGEALITAGSQLVELDLSDNAFGPDGVRGFEALLKSPACFTLQELKLNNCGMGIGGGKVSDASQSLLSCICHSLLPGKPLALKIFVAGRNSLENDGATALAEAFGLIGTLEEVHMPQNGINHPGITALAQAFAANPLLRVINLNDNTFAEKGAVAMAETLKTLRQVEVINFGDCLVRSKGAVAIAEAVKEGLPKLKELNLSFCEIKRDAALTIAEATEDKSELEKLDLNGNALGEEGCEQLQEILEGFNMADVLGSLSDDEGEDEEDEDDEEEDEEEEEEEEEQQQLQERGQGEQESLPSKKILDSHVNDSAPVSPSPPPPVDVATFLAFPSPEKLLRLGPKCSILIAQQTDTSDTEKVVAALLKISSVFKDETTVKTAVHETTDALMRKAFTSATFNSDAFITSLLIHMGLLKSEEKIKPVPSLYGPLMALNHMVQQDYFPKSLAPVLLAFVTKPNRALDSCSFARHKLLQTLHQL</sequence>
<dbReference type="GO" id="GO:0048471">
    <property type="term" value="C:perinuclear region of cytoplasm"/>
    <property type="evidence" value="ECO:0007669"/>
    <property type="project" value="Ensembl"/>
</dbReference>
<dbReference type="GO" id="GO:0000776">
    <property type="term" value="C:kinetochore"/>
    <property type="evidence" value="ECO:0007669"/>
    <property type="project" value="Ensembl"/>
</dbReference>
<dbReference type="Proteomes" id="UP000007267">
    <property type="component" value="Unassembled WGS sequence"/>
</dbReference>
<dbReference type="GO" id="GO:0031267">
    <property type="term" value="F:small GTPase binding"/>
    <property type="evidence" value="ECO:0007669"/>
    <property type="project" value="Ensembl"/>
</dbReference>
<name>K7FD11_PELSI</name>
<dbReference type="SUPFAM" id="SSF69099">
    <property type="entry name" value="Ran-GTPase activating protein 1 (RanGAP1), C-terminal domain"/>
    <property type="match status" value="1"/>
</dbReference>
<feature type="compositionally biased region" description="Low complexity" evidence="8">
    <location>
        <begin position="387"/>
        <end position="398"/>
    </location>
</feature>
<keyword evidence="5" id="KW-0539">Nucleus</keyword>